<name>A0A846R165_9FLAO</name>
<dbReference type="EMBL" id="JAATJJ010000003">
    <property type="protein sequence ID" value="NJB72900.1"/>
    <property type="molecule type" value="Genomic_DNA"/>
</dbReference>
<accession>A0A846R165</accession>
<evidence type="ECO:0000313" key="2">
    <source>
        <dbReference type="Proteomes" id="UP000590442"/>
    </source>
</evidence>
<reference evidence="1 2" key="1">
    <citation type="submission" date="2020-03" db="EMBL/GenBank/DDBJ databases">
        <title>Genomic Encyclopedia of Type Strains, Phase IV (KMG-IV): sequencing the most valuable type-strain genomes for metagenomic binning, comparative biology and taxonomic classification.</title>
        <authorList>
            <person name="Goeker M."/>
        </authorList>
    </citation>
    <scope>NUCLEOTIDE SEQUENCE [LARGE SCALE GENOMIC DNA]</scope>
    <source>
        <strain evidence="1 2">DSM 29762</strain>
    </source>
</reference>
<keyword evidence="2" id="KW-1185">Reference proteome</keyword>
<comment type="caution">
    <text evidence="1">The sequence shown here is derived from an EMBL/GenBank/DDBJ whole genome shotgun (WGS) entry which is preliminary data.</text>
</comment>
<organism evidence="1 2">
    <name type="scientific">Saonia flava</name>
    <dbReference type="NCBI Taxonomy" id="523696"/>
    <lineage>
        <taxon>Bacteria</taxon>
        <taxon>Pseudomonadati</taxon>
        <taxon>Bacteroidota</taxon>
        <taxon>Flavobacteriia</taxon>
        <taxon>Flavobacteriales</taxon>
        <taxon>Flavobacteriaceae</taxon>
        <taxon>Saonia</taxon>
    </lineage>
</organism>
<protein>
    <submittedName>
        <fullName evidence="1">Uncharacterized protein</fullName>
    </submittedName>
</protein>
<proteinExistence type="predicted"/>
<dbReference type="AlphaFoldDB" id="A0A846R165"/>
<gene>
    <name evidence="1" type="ORF">GGR42_003398</name>
</gene>
<dbReference type="Proteomes" id="UP000590442">
    <property type="component" value="Unassembled WGS sequence"/>
</dbReference>
<sequence>MAIANRAASTEFKGLGVFAKSAKSFGFGF</sequence>
<evidence type="ECO:0000313" key="1">
    <source>
        <dbReference type="EMBL" id="NJB72900.1"/>
    </source>
</evidence>